<dbReference type="SUPFAM" id="SSF46689">
    <property type="entry name" value="Homeodomain-like"/>
    <property type="match status" value="1"/>
</dbReference>
<accession>A0A6G7Y529</accession>
<dbReference type="PANTHER" id="PTHR30055">
    <property type="entry name" value="HTH-TYPE TRANSCRIPTIONAL REGULATOR RUTR"/>
    <property type="match status" value="1"/>
</dbReference>
<dbReference type="Pfam" id="PF00440">
    <property type="entry name" value="TetR_N"/>
    <property type="match status" value="1"/>
</dbReference>
<evidence type="ECO:0000313" key="7">
    <source>
        <dbReference type="EMBL" id="QIK71994.1"/>
    </source>
</evidence>
<dbReference type="Gene3D" id="1.10.357.10">
    <property type="entry name" value="Tetracycline Repressor, domain 2"/>
    <property type="match status" value="1"/>
</dbReference>
<dbReference type="InterPro" id="IPR050109">
    <property type="entry name" value="HTH-type_TetR-like_transc_reg"/>
</dbReference>
<dbReference type="Proteomes" id="UP000501058">
    <property type="component" value="Chromosome"/>
</dbReference>
<dbReference type="AlphaFoldDB" id="A0A6G7Y529"/>
<keyword evidence="2 4" id="KW-0238">DNA-binding</keyword>
<dbReference type="GO" id="GO:0000976">
    <property type="term" value="F:transcription cis-regulatory region binding"/>
    <property type="evidence" value="ECO:0007669"/>
    <property type="project" value="TreeGrafter"/>
</dbReference>
<dbReference type="PANTHER" id="PTHR30055:SF234">
    <property type="entry name" value="HTH-TYPE TRANSCRIPTIONAL REGULATOR BETI"/>
    <property type="match status" value="1"/>
</dbReference>
<sequence length="121" mass="13089">MSARDRVLDSFETILTTEGERAATLDAVAAHAGVSKGGLLYHFPNREALAAGLLERLRSLADVDLAAMAAAPRARRSTTSPRRPTSARRSTAPSSRRPGWAWRSTRTPARRSATSSSDGWR</sequence>
<reference evidence="7 8" key="1">
    <citation type="submission" date="2020-03" db="EMBL/GenBank/DDBJ databases">
        <title>Propioniciclava sp. nov., isolated from Hydrophilus acuminatus.</title>
        <authorList>
            <person name="Hyun D.-W."/>
            <person name="Bae J.-W."/>
        </authorList>
    </citation>
    <scope>NUCLEOTIDE SEQUENCE [LARGE SCALE GENOMIC DNA]</scope>
    <source>
        <strain evidence="7 8">HDW11</strain>
    </source>
</reference>
<feature type="domain" description="HTH tetR-type" evidence="6">
    <location>
        <begin position="1"/>
        <end position="61"/>
    </location>
</feature>
<dbReference type="PROSITE" id="PS50977">
    <property type="entry name" value="HTH_TETR_2"/>
    <property type="match status" value="1"/>
</dbReference>
<evidence type="ECO:0000256" key="3">
    <source>
        <dbReference type="ARBA" id="ARBA00023163"/>
    </source>
</evidence>
<dbReference type="PRINTS" id="PR00455">
    <property type="entry name" value="HTHTETR"/>
</dbReference>
<name>A0A6G7Y529_9ACTN</name>
<feature type="region of interest" description="Disordered" evidence="5">
    <location>
        <begin position="68"/>
        <end position="121"/>
    </location>
</feature>
<evidence type="ECO:0000259" key="6">
    <source>
        <dbReference type="PROSITE" id="PS50977"/>
    </source>
</evidence>
<gene>
    <name evidence="7" type="ORF">G7070_06600</name>
</gene>
<organism evidence="7 8">
    <name type="scientific">Propioniciclava coleopterorum</name>
    <dbReference type="NCBI Taxonomy" id="2714937"/>
    <lineage>
        <taxon>Bacteria</taxon>
        <taxon>Bacillati</taxon>
        <taxon>Actinomycetota</taxon>
        <taxon>Actinomycetes</taxon>
        <taxon>Propionibacteriales</taxon>
        <taxon>Propionibacteriaceae</taxon>
        <taxon>Propioniciclava</taxon>
    </lineage>
</organism>
<feature type="compositionally biased region" description="Low complexity" evidence="5">
    <location>
        <begin position="69"/>
        <end position="121"/>
    </location>
</feature>
<evidence type="ECO:0000256" key="5">
    <source>
        <dbReference type="SAM" id="MobiDB-lite"/>
    </source>
</evidence>
<evidence type="ECO:0000256" key="1">
    <source>
        <dbReference type="ARBA" id="ARBA00023015"/>
    </source>
</evidence>
<feature type="DNA-binding region" description="H-T-H motif" evidence="4">
    <location>
        <begin position="24"/>
        <end position="43"/>
    </location>
</feature>
<protein>
    <submittedName>
        <fullName evidence="7">TetR/AcrR family transcriptional regulator</fullName>
    </submittedName>
</protein>
<dbReference type="EMBL" id="CP049865">
    <property type="protein sequence ID" value="QIK71994.1"/>
    <property type="molecule type" value="Genomic_DNA"/>
</dbReference>
<dbReference type="KEGG" id="prv:G7070_06600"/>
<keyword evidence="1" id="KW-0805">Transcription regulation</keyword>
<evidence type="ECO:0000313" key="8">
    <source>
        <dbReference type="Proteomes" id="UP000501058"/>
    </source>
</evidence>
<evidence type="ECO:0000256" key="2">
    <source>
        <dbReference type="ARBA" id="ARBA00023125"/>
    </source>
</evidence>
<evidence type="ECO:0000256" key="4">
    <source>
        <dbReference type="PROSITE-ProRule" id="PRU00335"/>
    </source>
</evidence>
<keyword evidence="8" id="KW-1185">Reference proteome</keyword>
<proteinExistence type="predicted"/>
<dbReference type="RefSeq" id="WP_166232923.1">
    <property type="nucleotide sequence ID" value="NZ_CP049865.1"/>
</dbReference>
<keyword evidence="3" id="KW-0804">Transcription</keyword>
<dbReference type="InterPro" id="IPR001647">
    <property type="entry name" value="HTH_TetR"/>
</dbReference>
<dbReference type="InterPro" id="IPR009057">
    <property type="entry name" value="Homeodomain-like_sf"/>
</dbReference>
<dbReference type="GO" id="GO:0003700">
    <property type="term" value="F:DNA-binding transcription factor activity"/>
    <property type="evidence" value="ECO:0007669"/>
    <property type="project" value="TreeGrafter"/>
</dbReference>